<keyword evidence="9" id="KW-0472">Membrane</keyword>
<dbReference type="GO" id="GO:0005524">
    <property type="term" value="F:ATP binding"/>
    <property type="evidence" value="ECO:0007669"/>
    <property type="project" value="UniProtKB-UniRule"/>
</dbReference>
<evidence type="ECO:0000256" key="3">
    <source>
        <dbReference type="ARBA" id="ARBA00022679"/>
    </source>
</evidence>
<keyword evidence="5 11" id="KW-0418">Kinase</keyword>
<dbReference type="eggNOG" id="COG0515">
    <property type="taxonomic scope" value="Bacteria"/>
</dbReference>
<evidence type="ECO:0000256" key="9">
    <source>
        <dbReference type="SAM" id="Phobius"/>
    </source>
</evidence>
<evidence type="ECO:0000256" key="6">
    <source>
        <dbReference type="ARBA" id="ARBA00022840"/>
    </source>
</evidence>
<proteinExistence type="predicted"/>
<feature type="transmembrane region" description="Helical" evidence="9">
    <location>
        <begin position="437"/>
        <end position="458"/>
    </location>
</feature>
<dbReference type="CDD" id="cd14014">
    <property type="entry name" value="STKc_PknB_like"/>
    <property type="match status" value="1"/>
</dbReference>
<evidence type="ECO:0000256" key="8">
    <source>
        <dbReference type="SAM" id="MobiDB-lite"/>
    </source>
</evidence>
<dbReference type="AlphaFoldDB" id="F8B4H9"/>
<feature type="transmembrane region" description="Helical" evidence="9">
    <location>
        <begin position="371"/>
        <end position="395"/>
    </location>
</feature>
<dbReference type="PROSITE" id="PS00108">
    <property type="entry name" value="PROTEIN_KINASE_ST"/>
    <property type="match status" value="1"/>
</dbReference>
<evidence type="ECO:0000256" key="4">
    <source>
        <dbReference type="ARBA" id="ARBA00022741"/>
    </source>
</evidence>
<evidence type="ECO:0000256" key="7">
    <source>
        <dbReference type="PROSITE-ProRule" id="PRU10141"/>
    </source>
</evidence>
<dbReference type="PROSITE" id="PS00107">
    <property type="entry name" value="PROTEIN_KINASE_ATP"/>
    <property type="match status" value="1"/>
</dbReference>
<dbReference type="HOGENOM" id="CLU_000288_63_44_11"/>
<name>F8B4H9_9ACTN</name>
<feature type="transmembrane region" description="Helical" evidence="9">
    <location>
        <begin position="346"/>
        <end position="365"/>
    </location>
</feature>
<dbReference type="PANTHER" id="PTHR43289">
    <property type="entry name" value="MITOGEN-ACTIVATED PROTEIN KINASE KINASE KINASE 20-RELATED"/>
    <property type="match status" value="1"/>
</dbReference>
<dbReference type="SMART" id="SM00220">
    <property type="entry name" value="S_TKc"/>
    <property type="match status" value="1"/>
</dbReference>
<gene>
    <name evidence="11" type="ordered locus">FsymDg_0352</name>
</gene>
<keyword evidence="9" id="KW-0812">Transmembrane</keyword>
<dbReference type="Gene3D" id="3.30.200.20">
    <property type="entry name" value="Phosphorylase Kinase, domain 1"/>
    <property type="match status" value="1"/>
</dbReference>
<dbReference type="Proteomes" id="UP000001549">
    <property type="component" value="Chromosome"/>
</dbReference>
<dbReference type="InterPro" id="IPR017441">
    <property type="entry name" value="Protein_kinase_ATP_BS"/>
</dbReference>
<dbReference type="RefSeq" id="WP_013871915.1">
    <property type="nucleotide sequence ID" value="NC_015656.1"/>
</dbReference>
<reference evidence="11 12" key="1">
    <citation type="submission" date="2011-05" db="EMBL/GenBank/DDBJ databases">
        <title>Complete sequence of chromosome of Frankia symbiont of Datisca glomerata.</title>
        <authorList>
            <consortium name="US DOE Joint Genome Institute"/>
            <person name="Lucas S."/>
            <person name="Han J."/>
            <person name="Lapidus A."/>
            <person name="Cheng J.-F."/>
            <person name="Goodwin L."/>
            <person name="Pitluck S."/>
            <person name="Peters L."/>
            <person name="Mikhailova N."/>
            <person name="Chertkov O."/>
            <person name="Teshima H."/>
            <person name="Han C."/>
            <person name="Tapia R."/>
            <person name="Land M."/>
            <person name="Hauser L."/>
            <person name="Kyrpides N."/>
            <person name="Ivanova N."/>
            <person name="Pagani I."/>
            <person name="Berry A."/>
            <person name="Pawlowski K."/>
            <person name="Persson T."/>
            <person name="Vanden Heuvel B."/>
            <person name="Benson D."/>
            <person name="Woyke T."/>
        </authorList>
    </citation>
    <scope>NUCLEOTIDE SEQUENCE [LARGE SCALE GENOMIC DNA]</scope>
    <source>
        <strain evidence="12">4085684</strain>
    </source>
</reference>
<evidence type="ECO:0000313" key="11">
    <source>
        <dbReference type="EMBL" id="AEH07920.1"/>
    </source>
</evidence>
<keyword evidence="3" id="KW-0808">Transferase</keyword>
<feature type="compositionally biased region" description="Basic and acidic residues" evidence="8">
    <location>
        <begin position="257"/>
        <end position="266"/>
    </location>
</feature>
<feature type="region of interest" description="Disordered" evidence="8">
    <location>
        <begin position="257"/>
        <end position="337"/>
    </location>
</feature>
<dbReference type="Gene3D" id="1.10.510.10">
    <property type="entry name" value="Transferase(Phosphotransferase) domain 1"/>
    <property type="match status" value="1"/>
</dbReference>
<dbReference type="PANTHER" id="PTHR43289:SF6">
    <property type="entry name" value="SERINE_THREONINE-PROTEIN KINASE NEKL-3"/>
    <property type="match status" value="1"/>
</dbReference>
<feature type="domain" description="Protein kinase" evidence="10">
    <location>
        <begin position="13"/>
        <end position="271"/>
    </location>
</feature>
<keyword evidence="2 11" id="KW-0723">Serine/threonine-protein kinase</keyword>
<protein>
    <recommendedName>
        <fullName evidence="1">non-specific serine/threonine protein kinase</fullName>
        <ecNumber evidence="1">2.7.11.1</ecNumber>
    </recommendedName>
</protein>
<evidence type="ECO:0000256" key="5">
    <source>
        <dbReference type="ARBA" id="ARBA00022777"/>
    </source>
</evidence>
<keyword evidence="6 7" id="KW-0067">ATP-binding</keyword>
<evidence type="ECO:0000259" key="10">
    <source>
        <dbReference type="PROSITE" id="PS50011"/>
    </source>
</evidence>
<dbReference type="SUPFAM" id="SSF56112">
    <property type="entry name" value="Protein kinase-like (PK-like)"/>
    <property type="match status" value="1"/>
</dbReference>
<feature type="transmembrane region" description="Helical" evidence="9">
    <location>
        <begin position="407"/>
        <end position="431"/>
    </location>
</feature>
<evidence type="ECO:0000256" key="2">
    <source>
        <dbReference type="ARBA" id="ARBA00022527"/>
    </source>
</evidence>
<accession>F8B4H9</accession>
<evidence type="ECO:0000256" key="1">
    <source>
        <dbReference type="ARBA" id="ARBA00012513"/>
    </source>
</evidence>
<feature type="binding site" evidence="7">
    <location>
        <position position="42"/>
    </location>
    <ligand>
        <name>ATP</name>
        <dbReference type="ChEBI" id="CHEBI:30616"/>
    </ligand>
</feature>
<evidence type="ECO:0000313" key="12">
    <source>
        <dbReference type="Proteomes" id="UP000001549"/>
    </source>
</evidence>
<dbReference type="EMBL" id="CP002801">
    <property type="protein sequence ID" value="AEH07920.1"/>
    <property type="molecule type" value="Genomic_DNA"/>
</dbReference>
<dbReference type="InterPro" id="IPR011009">
    <property type="entry name" value="Kinase-like_dom_sf"/>
</dbReference>
<sequence length="562" mass="60057">MTRRTGSLVAGRYRLVESLGAGGMGTVWRAVDEVLSVEVAVKELNVPSGATAVERERWIGRAQREAKNIAKLRHNPHIVTILDVVVDDGMPWIIMELVPSARTLADAVRTGALPAPEVARIGLAVLDALTAAHHLGVTHRDVKPANILLAPDGRVVLIDFGLALHDSDPTITQSGFAPGTPAYMAPERFAGERLLPASDLFSLGATLYHAAEGRRPFERSSWPATMHAVLYEDPPAMRTDGNLVAVVLGLLVKDPGERMSESDARRRLARVGARSTPAAGRTAFRPPAGLPDEAEPAEQPAPRPRRPDSPPARRSSPGRAGGGTAAGGDSDEDGFRTGFKPSYDDLGGGVILTALGAAPWLVAVFAVGFPWWMLAIGVLVSGFGLLGLLGCLMNFGESFPGKPQASYLAAAVFLLAVAAAPWLVAAFVVGYAWWLDVIGVIVGGIATLIAIACVVLFFEDPSNPDCLELDAGGLTLRRDDQTYRVSWTDVKQAWVDPGSRRLQVAPVRDEVAFPYRNRTKAPMINKTTGALTFCELDRLRVTVPALDQALRRAAGPGRWRPS</sequence>
<dbReference type="Pfam" id="PF00069">
    <property type="entry name" value="Pkinase"/>
    <property type="match status" value="1"/>
</dbReference>
<dbReference type="EC" id="2.7.11.1" evidence="1"/>
<dbReference type="InterPro" id="IPR008271">
    <property type="entry name" value="Ser/Thr_kinase_AS"/>
</dbReference>
<keyword evidence="9" id="KW-1133">Transmembrane helix</keyword>
<dbReference type="KEGG" id="fsy:FsymDg_0352"/>
<dbReference type="PROSITE" id="PS50011">
    <property type="entry name" value="PROTEIN_KINASE_DOM"/>
    <property type="match status" value="1"/>
</dbReference>
<dbReference type="InterPro" id="IPR000719">
    <property type="entry name" value="Prot_kinase_dom"/>
</dbReference>
<dbReference type="STRING" id="656024.FsymDg_0352"/>
<dbReference type="GO" id="GO:0004674">
    <property type="term" value="F:protein serine/threonine kinase activity"/>
    <property type="evidence" value="ECO:0007669"/>
    <property type="project" value="UniProtKB-KW"/>
</dbReference>
<keyword evidence="12" id="KW-1185">Reference proteome</keyword>
<keyword evidence="4 7" id="KW-0547">Nucleotide-binding</keyword>
<organism evidence="11 12">
    <name type="scientific">Candidatus Protofrankia datiscae</name>
    <dbReference type="NCBI Taxonomy" id="2716812"/>
    <lineage>
        <taxon>Bacteria</taxon>
        <taxon>Bacillati</taxon>
        <taxon>Actinomycetota</taxon>
        <taxon>Actinomycetes</taxon>
        <taxon>Frankiales</taxon>
        <taxon>Frankiaceae</taxon>
        <taxon>Protofrankia</taxon>
    </lineage>
</organism>